<reference evidence="1" key="1">
    <citation type="submission" date="2020-11" db="EMBL/GenBank/DDBJ databases">
        <title>Isolation and identification of active actinomycetes.</title>
        <authorList>
            <person name="Sun X."/>
        </authorList>
    </citation>
    <scope>NUCLEOTIDE SEQUENCE</scope>
    <source>
        <strain evidence="1">NEAU-A11</strain>
    </source>
</reference>
<sequence length="60" mass="6168">MIATFVIASACHTQMCHMESACGNASMQTTVAIAMTLEGWGVTVSCPSGGRLVVIGFASM</sequence>
<dbReference type="Proteomes" id="UP000598146">
    <property type="component" value="Unassembled WGS sequence"/>
</dbReference>
<name>A0A931CQG4_9ACTN</name>
<proteinExistence type="predicted"/>
<accession>A0A931CQG4</accession>
<evidence type="ECO:0000313" key="2">
    <source>
        <dbReference type="Proteomes" id="UP000598146"/>
    </source>
</evidence>
<organism evidence="1 2">
    <name type="scientific">Actinoplanes aureus</name>
    <dbReference type="NCBI Taxonomy" id="2792083"/>
    <lineage>
        <taxon>Bacteria</taxon>
        <taxon>Bacillati</taxon>
        <taxon>Actinomycetota</taxon>
        <taxon>Actinomycetes</taxon>
        <taxon>Micromonosporales</taxon>
        <taxon>Micromonosporaceae</taxon>
        <taxon>Actinoplanes</taxon>
    </lineage>
</organism>
<comment type="caution">
    <text evidence="1">The sequence shown here is derived from an EMBL/GenBank/DDBJ whole genome shotgun (WGS) entry which is preliminary data.</text>
</comment>
<keyword evidence="2" id="KW-1185">Reference proteome</keyword>
<dbReference type="AlphaFoldDB" id="A0A931CQG4"/>
<dbReference type="RefSeq" id="WP_196420989.1">
    <property type="nucleotide sequence ID" value="NZ_JADQTO010000061.1"/>
</dbReference>
<evidence type="ECO:0000313" key="1">
    <source>
        <dbReference type="EMBL" id="MBG0569245.1"/>
    </source>
</evidence>
<gene>
    <name evidence="1" type="ORF">I4J89_48390</name>
</gene>
<protein>
    <submittedName>
        <fullName evidence="1">Uncharacterized protein</fullName>
    </submittedName>
</protein>
<dbReference type="EMBL" id="JADQTO010000061">
    <property type="protein sequence ID" value="MBG0569245.1"/>
    <property type="molecule type" value="Genomic_DNA"/>
</dbReference>